<dbReference type="SMART" id="SM00020">
    <property type="entry name" value="Tryp_SPc"/>
    <property type="match status" value="1"/>
</dbReference>
<evidence type="ECO:0000256" key="1">
    <source>
        <dbReference type="ARBA" id="ARBA00022670"/>
    </source>
</evidence>
<dbReference type="GO" id="GO:0004252">
    <property type="term" value="F:serine-type endopeptidase activity"/>
    <property type="evidence" value="ECO:0007669"/>
    <property type="project" value="InterPro"/>
</dbReference>
<dbReference type="PANTHER" id="PTHR24253">
    <property type="entry name" value="TRANSMEMBRANE PROTEASE SERINE"/>
    <property type="match status" value="1"/>
</dbReference>
<evidence type="ECO:0000256" key="3">
    <source>
        <dbReference type="ARBA" id="ARBA00022801"/>
    </source>
</evidence>
<dbReference type="AlphaFoldDB" id="A0A8C5PYU0"/>
<dbReference type="InterPro" id="IPR043504">
    <property type="entry name" value="Peptidase_S1_PA_chymotrypsin"/>
</dbReference>
<dbReference type="PANTHER" id="PTHR24253:SF144">
    <property type="entry name" value="CHYMOTRYPSIN-LIKE PROTEASE CTRL-1-RELATED"/>
    <property type="match status" value="1"/>
</dbReference>
<dbReference type="PRINTS" id="PR00722">
    <property type="entry name" value="CHYMOTRYPSIN"/>
</dbReference>
<reference evidence="9" key="2">
    <citation type="submission" date="2025-09" db="UniProtKB">
        <authorList>
            <consortium name="Ensembl"/>
        </authorList>
    </citation>
    <scope>IDENTIFICATION</scope>
</reference>
<dbReference type="Ensembl" id="ENSLLET00000030572.1">
    <property type="protein sequence ID" value="ENSLLEP00000029434.1"/>
    <property type="gene ID" value="ENSLLEG00000018609.1"/>
</dbReference>
<feature type="domain" description="Peptidase S1" evidence="8">
    <location>
        <begin position="60"/>
        <end position="302"/>
    </location>
</feature>
<dbReference type="InterPro" id="IPR018114">
    <property type="entry name" value="TRYPSIN_HIS"/>
</dbReference>
<protein>
    <recommendedName>
        <fullName evidence="8">Peptidase S1 domain-containing protein</fullName>
    </recommendedName>
</protein>
<dbReference type="Proteomes" id="UP000694569">
    <property type="component" value="Unplaced"/>
</dbReference>
<accession>A0A8C5PYU0</accession>
<keyword evidence="5" id="KW-1015">Disulfide bond</keyword>
<organism evidence="9 10">
    <name type="scientific">Leptobrachium leishanense</name>
    <name type="common">Leishan spiny toad</name>
    <dbReference type="NCBI Taxonomy" id="445787"/>
    <lineage>
        <taxon>Eukaryota</taxon>
        <taxon>Metazoa</taxon>
        <taxon>Chordata</taxon>
        <taxon>Craniata</taxon>
        <taxon>Vertebrata</taxon>
        <taxon>Euteleostomi</taxon>
        <taxon>Amphibia</taxon>
        <taxon>Batrachia</taxon>
        <taxon>Anura</taxon>
        <taxon>Pelobatoidea</taxon>
        <taxon>Megophryidae</taxon>
        <taxon>Leptobrachium</taxon>
    </lineage>
</organism>
<keyword evidence="4 7" id="KW-0720">Serine protease</keyword>
<evidence type="ECO:0000256" key="7">
    <source>
        <dbReference type="RuleBase" id="RU363034"/>
    </source>
</evidence>
<dbReference type="Gene3D" id="2.40.10.10">
    <property type="entry name" value="Trypsin-like serine proteases"/>
    <property type="match status" value="2"/>
</dbReference>
<dbReference type="PROSITE" id="PS00135">
    <property type="entry name" value="TRYPSIN_SER"/>
    <property type="match status" value="1"/>
</dbReference>
<dbReference type="PROSITE" id="PS50240">
    <property type="entry name" value="TRYPSIN_DOM"/>
    <property type="match status" value="1"/>
</dbReference>
<evidence type="ECO:0000256" key="2">
    <source>
        <dbReference type="ARBA" id="ARBA00022729"/>
    </source>
</evidence>
<dbReference type="InterPro" id="IPR009003">
    <property type="entry name" value="Peptidase_S1_PA"/>
</dbReference>
<dbReference type="CDD" id="cd00190">
    <property type="entry name" value="Tryp_SPc"/>
    <property type="match status" value="1"/>
</dbReference>
<dbReference type="GeneTree" id="ENSGT00940000154999"/>
<keyword evidence="1 7" id="KW-0645">Protease</keyword>
<evidence type="ECO:0000313" key="10">
    <source>
        <dbReference type="Proteomes" id="UP000694569"/>
    </source>
</evidence>
<sequence>MTCRISAREIRQVGVVIRRGTLGDFFPSLCLLPAARSSRWSRRSHRGMEGCGEVQIQSRIMGGEAAQPGEWPWQVSLRNNGKHFCGGSLISNTWVVTAAHCVPNSVDISTLKVYLGSYNLTQSNPEEISVGVKRKIVNPLFAGEGTGSDISLLQLATAINFTSYILPVCLPNPGVHFPTGLQCWVTGWGNIRYGVNLPNPGTLQEVEVPLIDAAICDYLYHIKSSTRASKTVVTSQMICAGYVAGGKDSCQGDSGGPLVCAEGGRWFLAGLVSFGEQCGIQNRPGVYTLMTSFTDWVTEQAPESNVNVQSVNFTSSLYSLSLGLSSSAPRRSPPSPPGVDHQFRTRRVAGGTRVSHDTFSYDLLDFNDIYNMRIK</sequence>
<keyword evidence="2" id="KW-0732">Signal</keyword>
<dbReference type="FunFam" id="2.40.10.10:FF:000039">
    <property type="entry name" value="Brain-specific serine protease 4"/>
    <property type="match status" value="1"/>
</dbReference>
<evidence type="ECO:0000313" key="9">
    <source>
        <dbReference type="Ensembl" id="ENSLLEP00000029434.1"/>
    </source>
</evidence>
<keyword evidence="6" id="KW-0325">Glycoprotein</keyword>
<keyword evidence="10" id="KW-1185">Reference proteome</keyword>
<name>A0A8C5PYU0_9ANUR</name>
<dbReference type="InterPro" id="IPR001254">
    <property type="entry name" value="Trypsin_dom"/>
</dbReference>
<dbReference type="OrthoDB" id="93664at2759"/>
<evidence type="ECO:0000256" key="4">
    <source>
        <dbReference type="ARBA" id="ARBA00022825"/>
    </source>
</evidence>
<evidence type="ECO:0000256" key="5">
    <source>
        <dbReference type="ARBA" id="ARBA00023157"/>
    </source>
</evidence>
<dbReference type="GO" id="GO:0006508">
    <property type="term" value="P:proteolysis"/>
    <property type="evidence" value="ECO:0007669"/>
    <property type="project" value="UniProtKB-KW"/>
</dbReference>
<dbReference type="InterPro" id="IPR033116">
    <property type="entry name" value="TRYPSIN_SER"/>
</dbReference>
<dbReference type="SUPFAM" id="SSF50494">
    <property type="entry name" value="Trypsin-like serine proteases"/>
    <property type="match status" value="1"/>
</dbReference>
<evidence type="ECO:0000259" key="8">
    <source>
        <dbReference type="PROSITE" id="PS50240"/>
    </source>
</evidence>
<dbReference type="PROSITE" id="PS00134">
    <property type="entry name" value="TRYPSIN_HIS"/>
    <property type="match status" value="1"/>
</dbReference>
<keyword evidence="3 7" id="KW-0378">Hydrolase</keyword>
<evidence type="ECO:0000256" key="6">
    <source>
        <dbReference type="ARBA" id="ARBA00023180"/>
    </source>
</evidence>
<reference evidence="9" key="1">
    <citation type="submission" date="2025-08" db="UniProtKB">
        <authorList>
            <consortium name="Ensembl"/>
        </authorList>
    </citation>
    <scope>IDENTIFICATION</scope>
</reference>
<proteinExistence type="predicted"/>
<dbReference type="Pfam" id="PF00089">
    <property type="entry name" value="Trypsin"/>
    <property type="match status" value="1"/>
</dbReference>
<dbReference type="InterPro" id="IPR001314">
    <property type="entry name" value="Peptidase_S1A"/>
</dbReference>